<evidence type="ECO:0000313" key="3">
    <source>
        <dbReference type="Proteomes" id="UP000001190"/>
    </source>
</evidence>
<reference evidence="2 3" key="1">
    <citation type="journal article" date="2008" name="Genome Res.">
        <title>Insights from the complete genome sequence of Mycobacterium marinum on the evolution of Mycobacterium tuberculosis.</title>
        <authorList>
            <person name="Stinear T.P."/>
            <person name="Seemann T."/>
            <person name="Harrison P.F."/>
            <person name="Jenkin G.A."/>
            <person name="Davies J.K."/>
            <person name="Johnson P.D."/>
            <person name="Abdellah Z."/>
            <person name="Arrowsmith C."/>
            <person name="Chillingworth T."/>
            <person name="Churcher C."/>
            <person name="Clarke K."/>
            <person name="Cronin A."/>
            <person name="Davis P."/>
            <person name="Goodhead I."/>
            <person name="Holroyd N."/>
            <person name="Jagels K."/>
            <person name="Lord A."/>
            <person name="Moule S."/>
            <person name="Mungall K."/>
            <person name="Norbertczak H."/>
            <person name="Quail M.A."/>
            <person name="Rabbinowitsch E."/>
            <person name="Walker D."/>
            <person name="White B."/>
            <person name="Whitehead S."/>
            <person name="Small P.L."/>
            <person name="Brosch R."/>
            <person name="Ramakrishnan L."/>
            <person name="Fischbach M.A."/>
            <person name="Parkhill J."/>
            <person name="Cole S.T."/>
        </authorList>
    </citation>
    <scope>NUCLEOTIDE SEQUENCE [LARGE SCALE GENOMIC DNA]</scope>
    <source>
        <strain evidence="3">ATCC BAA-535 / M</strain>
    </source>
</reference>
<dbReference type="RefSeq" id="WP_012395217.1">
    <property type="nucleotide sequence ID" value="NC_010612.1"/>
</dbReference>
<name>B2HL30_MYCMM</name>
<accession>B2HL30</accession>
<organism evidence="2 3">
    <name type="scientific">Mycobacterium marinum (strain ATCC BAA-535 / M)</name>
    <dbReference type="NCBI Taxonomy" id="216594"/>
    <lineage>
        <taxon>Bacteria</taxon>
        <taxon>Bacillati</taxon>
        <taxon>Actinomycetota</taxon>
        <taxon>Actinomycetes</taxon>
        <taxon>Mycobacteriales</taxon>
        <taxon>Mycobacteriaceae</taxon>
        <taxon>Mycobacterium</taxon>
        <taxon>Mycobacterium ulcerans group</taxon>
    </lineage>
</organism>
<dbReference type="InterPro" id="IPR011109">
    <property type="entry name" value="DNA_bind_recombinase_dom"/>
</dbReference>
<dbReference type="GO" id="GO:0000150">
    <property type="term" value="F:DNA strand exchange activity"/>
    <property type="evidence" value="ECO:0007669"/>
    <property type="project" value="InterPro"/>
</dbReference>
<dbReference type="Proteomes" id="UP000001190">
    <property type="component" value="Chromosome"/>
</dbReference>
<dbReference type="AlphaFoldDB" id="B2HL30"/>
<evidence type="ECO:0000313" key="2">
    <source>
        <dbReference type="EMBL" id="ACC42006.1"/>
    </source>
</evidence>
<protein>
    <recommendedName>
        <fullName evidence="1">Recombinase domain-containing protein</fullName>
    </recommendedName>
</protein>
<feature type="domain" description="Recombinase" evidence="1">
    <location>
        <begin position="2"/>
        <end position="44"/>
    </location>
</feature>
<dbReference type="EMBL" id="CP000854">
    <property type="protein sequence ID" value="ACC42006.1"/>
    <property type="molecule type" value="Genomic_DNA"/>
</dbReference>
<dbReference type="Pfam" id="PF07508">
    <property type="entry name" value="Recombinase"/>
    <property type="match status" value="1"/>
</dbReference>
<dbReference type="KEGG" id="mmi:MMAR_3592"/>
<dbReference type="GO" id="GO:0003677">
    <property type="term" value="F:DNA binding"/>
    <property type="evidence" value="ECO:0007669"/>
    <property type="project" value="InterPro"/>
</dbReference>
<gene>
    <name evidence="2" type="ordered locus">MMAR_3592</name>
</gene>
<evidence type="ECO:0000259" key="1">
    <source>
        <dbReference type="Pfam" id="PF07508"/>
    </source>
</evidence>
<dbReference type="HOGENOM" id="CLU_3082063_0_0_11"/>
<dbReference type="STRING" id="216594.MMAR_3592"/>
<sequence length="52" mass="5642">MVRRIVQMRNAGKTYDAIAADLTAANVLSPLGNPSWQSSTVRRIYYSAAVSA</sequence>
<proteinExistence type="predicted"/>
<keyword evidence="3" id="KW-1185">Reference proteome</keyword>